<evidence type="ECO:0000259" key="23">
    <source>
        <dbReference type="PROSITE" id="PS50929"/>
    </source>
</evidence>
<dbReference type="PROSITE" id="PS50929">
    <property type="entry name" value="ABC_TM1F"/>
    <property type="match status" value="2"/>
</dbReference>
<dbReference type="GO" id="GO:0005886">
    <property type="term" value="C:plasma membrane"/>
    <property type="evidence" value="ECO:0007669"/>
    <property type="project" value="UniProtKB-SubCell"/>
</dbReference>
<keyword evidence="13 21" id="KW-0472">Membrane</keyword>
<dbReference type="InterPro" id="IPR011527">
    <property type="entry name" value="ABC1_TM_dom"/>
</dbReference>
<feature type="transmembrane region" description="Helical" evidence="21">
    <location>
        <begin position="927"/>
        <end position="946"/>
    </location>
</feature>
<dbReference type="InterPro" id="IPR017871">
    <property type="entry name" value="ABC_transporter-like_CS"/>
</dbReference>
<keyword evidence="5" id="KW-1003">Cell membrane</keyword>
<comment type="caution">
    <text evidence="24">The sequence shown here is derived from an EMBL/GenBank/DDBJ whole genome shotgun (WGS) entry which is preliminary data.</text>
</comment>
<evidence type="ECO:0000256" key="19">
    <source>
        <dbReference type="ARBA" id="ARBA00080433"/>
    </source>
</evidence>
<evidence type="ECO:0000256" key="18">
    <source>
        <dbReference type="ARBA" id="ARBA00079340"/>
    </source>
</evidence>
<keyword evidence="12 21" id="KW-1133">Transmembrane helix</keyword>
<keyword evidence="9" id="KW-0221">Differentiation</keyword>
<feature type="transmembrane region" description="Helical" evidence="21">
    <location>
        <begin position="394"/>
        <end position="414"/>
    </location>
</feature>
<dbReference type="SUPFAM" id="SSF90123">
    <property type="entry name" value="ABC transporter transmembrane region"/>
    <property type="match status" value="2"/>
</dbReference>
<keyword evidence="14" id="KW-0325">Glycoprotein</keyword>
<dbReference type="Gene3D" id="1.20.1560.10">
    <property type="entry name" value="ABC transporter type 1, transmembrane domain"/>
    <property type="match status" value="1"/>
</dbReference>
<feature type="transmembrane region" description="Helical" evidence="21">
    <location>
        <begin position="822"/>
        <end position="847"/>
    </location>
</feature>
<dbReference type="Proteomes" id="UP001283361">
    <property type="component" value="Unassembled WGS sequence"/>
</dbReference>
<dbReference type="InterPro" id="IPR036640">
    <property type="entry name" value="ABC1_TM_sf"/>
</dbReference>
<dbReference type="CDD" id="cd18577">
    <property type="entry name" value="ABC_6TM_Pgp_ABCB1_D1_like"/>
    <property type="match status" value="1"/>
</dbReference>
<comment type="similarity">
    <text evidence="2">Belongs to the ABC transporter superfamily. ABCB family. Multidrug resistance exporter (TC 3.A.1.201) subfamily.</text>
</comment>
<dbReference type="CDD" id="cd03249">
    <property type="entry name" value="ABC_MTABC3_MDL1_MDL2"/>
    <property type="match status" value="2"/>
</dbReference>
<feature type="transmembrane region" description="Helical" evidence="21">
    <location>
        <begin position="248"/>
        <end position="267"/>
    </location>
</feature>
<evidence type="ECO:0000259" key="22">
    <source>
        <dbReference type="PROSITE" id="PS50893"/>
    </source>
</evidence>
<reference evidence="24" key="1">
    <citation type="journal article" date="2023" name="G3 (Bethesda)">
        <title>A reference genome for the long-term kleptoplast-retaining sea slug Elysia crispata morphotype clarki.</title>
        <authorList>
            <person name="Eastman K.E."/>
            <person name="Pendleton A.L."/>
            <person name="Shaikh M.A."/>
            <person name="Suttiyut T."/>
            <person name="Ogas R."/>
            <person name="Tomko P."/>
            <person name="Gavelis G."/>
            <person name="Widhalm J.R."/>
            <person name="Wisecaver J.H."/>
        </authorList>
    </citation>
    <scope>NUCLEOTIDE SEQUENCE</scope>
    <source>
        <strain evidence="24">ECLA1</strain>
    </source>
</reference>
<evidence type="ECO:0000256" key="17">
    <source>
        <dbReference type="ARBA" id="ARBA00074194"/>
    </source>
</evidence>
<dbReference type="FunFam" id="3.40.50.300:FF:000302">
    <property type="entry name" value="ATP-binding cassette subfamily B member 5"/>
    <property type="match status" value="1"/>
</dbReference>
<feature type="compositionally biased region" description="Basic residues" evidence="20">
    <location>
        <begin position="716"/>
        <end position="727"/>
    </location>
</feature>
<feature type="domain" description="ABC transporter" evidence="22">
    <location>
        <begin position="457"/>
        <end position="693"/>
    </location>
</feature>
<evidence type="ECO:0000256" key="7">
    <source>
        <dbReference type="ARBA" id="ARBA00022737"/>
    </source>
</evidence>
<dbReference type="EC" id="7.6.2.2" evidence="3"/>
<evidence type="ECO:0000256" key="2">
    <source>
        <dbReference type="ARBA" id="ARBA00007577"/>
    </source>
</evidence>
<dbReference type="PROSITE" id="PS00211">
    <property type="entry name" value="ABC_TRANSPORTER_1"/>
    <property type="match status" value="2"/>
</dbReference>
<dbReference type="InterPro" id="IPR039421">
    <property type="entry name" value="Type_1_exporter"/>
</dbReference>
<dbReference type="FunFam" id="1.20.1560.10:FF:000046">
    <property type="entry name" value="ATP-binding cassette subfamily B member 11"/>
    <property type="match status" value="1"/>
</dbReference>
<dbReference type="SMART" id="SM00382">
    <property type="entry name" value="AAA"/>
    <property type="match status" value="2"/>
</dbReference>
<dbReference type="PROSITE" id="PS50893">
    <property type="entry name" value="ABC_TRANSPORTER_2"/>
    <property type="match status" value="2"/>
</dbReference>
<accession>A0AAE0ZG83</accession>
<feature type="transmembrane region" description="Helical" evidence="21">
    <location>
        <begin position="273"/>
        <end position="294"/>
    </location>
</feature>
<dbReference type="InterPro" id="IPR027417">
    <property type="entry name" value="P-loop_NTPase"/>
</dbReference>
<dbReference type="Pfam" id="PF00664">
    <property type="entry name" value="ABC_membrane"/>
    <property type="match status" value="2"/>
</dbReference>
<feature type="region of interest" description="Disordered" evidence="20">
    <location>
        <begin position="1"/>
        <end position="63"/>
    </location>
</feature>
<dbReference type="GO" id="GO:0030154">
    <property type="term" value="P:cell differentiation"/>
    <property type="evidence" value="ECO:0007669"/>
    <property type="project" value="UniProtKB-KW"/>
</dbReference>
<feature type="transmembrane region" description="Helical" evidence="21">
    <location>
        <begin position="176"/>
        <end position="198"/>
    </location>
</feature>
<dbReference type="FunFam" id="1.20.1560.10:FF:000018">
    <property type="entry name" value="ATP-binding cassette subfamily B member 11"/>
    <property type="match status" value="1"/>
</dbReference>
<comment type="function">
    <text evidence="16">Energy-dependent efflux transporter responsible for decreased drug accumulation in multidrug-resistant cells. Specifically present in limbal stem cells, where it plays a key role in corneal development and repair.</text>
</comment>
<protein>
    <recommendedName>
        <fullName evidence="17">ATP-binding cassette sub-family B member 5</fullName>
        <ecNumber evidence="3">7.6.2.2</ecNumber>
    </recommendedName>
    <alternativeName>
        <fullName evidence="19">ABCB5 P-gp</fullName>
    </alternativeName>
    <alternativeName>
        <fullName evidence="18">p-glycoprotein ABCB5</fullName>
    </alternativeName>
</protein>
<comment type="subcellular location">
    <subcellularLocation>
        <location evidence="1">Cell membrane</location>
        <topology evidence="1">Multi-pass membrane protein</topology>
    </subcellularLocation>
</comment>
<keyword evidence="25" id="KW-1185">Reference proteome</keyword>
<feature type="region of interest" description="Disordered" evidence="20">
    <location>
        <begin position="711"/>
        <end position="763"/>
    </location>
</feature>
<dbReference type="Gene3D" id="3.40.50.300">
    <property type="entry name" value="P-loop containing nucleotide triphosphate hydrolases"/>
    <property type="match status" value="2"/>
</dbReference>
<dbReference type="GO" id="GO:0005524">
    <property type="term" value="F:ATP binding"/>
    <property type="evidence" value="ECO:0007669"/>
    <property type="project" value="UniProtKB-KW"/>
</dbReference>
<evidence type="ECO:0000256" key="15">
    <source>
        <dbReference type="ARBA" id="ARBA00051060"/>
    </source>
</evidence>
<feature type="compositionally biased region" description="Polar residues" evidence="20">
    <location>
        <begin position="54"/>
        <end position="63"/>
    </location>
</feature>
<keyword evidence="6 21" id="KW-0812">Transmembrane</keyword>
<organism evidence="24 25">
    <name type="scientific">Elysia crispata</name>
    <name type="common">lettuce slug</name>
    <dbReference type="NCBI Taxonomy" id="231223"/>
    <lineage>
        <taxon>Eukaryota</taxon>
        <taxon>Metazoa</taxon>
        <taxon>Spiralia</taxon>
        <taxon>Lophotrochozoa</taxon>
        <taxon>Mollusca</taxon>
        <taxon>Gastropoda</taxon>
        <taxon>Heterobranchia</taxon>
        <taxon>Euthyneura</taxon>
        <taxon>Panpulmonata</taxon>
        <taxon>Sacoglossa</taxon>
        <taxon>Placobranchoidea</taxon>
        <taxon>Plakobranchidae</taxon>
        <taxon>Elysia</taxon>
    </lineage>
</organism>
<keyword evidence="10" id="KW-0067">ATP-binding</keyword>
<evidence type="ECO:0000256" key="1">
    <source>
        <dbReference type="ARBA" id="ARBA00004651"/>
    </source>
</evidence>
<evidence type="ECO:0000313" key="24">
    <source>
        <dbReference type="EMBL" id="KAK3768849.1"/>
    </source>
</evidence>
<feature type="transmembrane region" description="Helical" evidence="21">
    <location>
        <begin position="778"/>
        <end position="802"/>
    </location>
</feature>
<name>A0AAE0ZG83_9GAST</name>
<feature type="transmembrane region" description="Helical" evidence="21">
    <location>
        <begin position="351"/>
        <end position="374"/>
    </location>
</feature>
<feature type="domain" description="ABC transporter" evidence="22">
    <location>
        <begin position="1103"/>
        <end position="1340"/>
    </location>
</feature>
<dbReference type="SUPFAM" id="SSF52540">
    <property type="entry name" value="P-loop containing nucleoside triphosphate hydrolases"/>
    <property type="match status" value="2"/>
</dbReference>
<evidence type="ECO:0000256" key="3">
    <source>
        <dbReference type="ARBA" id="ARBA00012191"/>
    </source>
</evidence>
<evidence type="ECO:0000256" key="20">
    <source>
        <dbReference type="SAM" id="MobiDB-lite"/>
    </source>
</evidence>
<evidence type="ECO:0000313" key="25">
    <source>
        <dbReference type="Proteomes" id="UP001283361"/>
    </source>
</evidence>
<keyword evidence="4" id="KW-0813">Transport</keyword>
<dbReference type="PANTHER" id="PTHR43394">
    <property type="entry name" value="ATP-DEPENDENT PERMEASE MDL1, MITOCHONDRIAL"/>
    <property type="match status" value="1"/>
</dbReference>
<comment type="catalytic activity">
    <reaction evidence="15">
        <text>daunorubicin(in) + ATP + H2O = daunorubicin(out) + ADP + phosphate + H(+)</text>
        <dbReference type="Rhea" id="RHEA:33147"/>
        <dbReference type="ChEBI" id="CHEBI:15377"/>
        <dbReference type="ChEBI" id="CHEBI:15378"/>
        <dbReference type="ChEBI" id="CHEBI:30616"/>
        <dbReference type="ChEBI" id="CHEBI:43474"/>
        <dbReference type="ChEBI" id="CHEBI:64677"/>
        <dbReference type="ChEBI" id="CHEBI:456216"/>
        <dbReference type="EC" id="7.6.2.2"/>
    </reaction>
    <physiologicalReaction direction="left-to-right" evidence="15">
        <dbReference type="Rhea" id="RHEA:33148"/>
    </physiologicalReaction>
</comment>
<dbReference type="GO" id="GO:0015421">
    <property type="term" value="F:ABC-type oligopeptide transporter activity"/>
    <property type="evidence" value="ECO:0007669"/>
    <property type="project" value="TreeGrafter"/>
</dbReference>
<dbReference type="PANTHER" id="PTHR43394:SF27">
    <property type="entry name" value="ATP-DEPENDENT TRANSLOCASE ABCB1-LIKE"/>
    <property type="match status" value="1"/>
</dbReference>
<feature type="transmembrane region" description="Helical" evidence="21">
    <location>
        <begin position="1005"/>
        <end position="1029"/>
    </location>
</feature>
<proteinExistence type="inferred from homology"/>
<dbReference type="Pfam" id="PF00005">
    <property type="entry name" value="ABC_tran"/>
    <property type="match status" value="2"/>
</dbReference>
<evidence type="ECO:0000256" key="5">
    <source>
        <dbReference type="ARBA" id="ARBA00022475"/>
    </source>
</evidence>
<dbReference type="GO" id="GO:0090374">
    <property type="term" value="P:oligopeptide export from mitochondrion"/>
    <property type="evidence" value="ECO:0007669"/>
    <property type="project" value="TreeGrafter"/>
</dbReference>
<feature type="compositionally biased region" description="Basic and acidic residues" evidence="20">
    <location>
        <begin position="16"/>
        <end position="39"/>
    </location>
</feature>
<feature type="transmembrane region" description="Helical" evidence="21">
    <location>
        <begin position="901"/>
        <end position="921"/>
    </location>
</feature>
<evidence type="ECO:0000256" key="14">
    <source>
        <dbReference type="ARBA" id="ARBA00023180"/>
    </source>
</evidence>
<dbReference type="GO" id="GO:0016887">
    <property type="term" value="F:ATP hydrolysis activity"/>
    <property type="evidence" value="ECO:0007669"/>
    <property type="project" value="InterPro"/>
</dbReference>
<evidence type="ECO:0000256" key="11">
    <source>
        <dbReference type="ARBA" id="ARBA00022967"/>
    </source>
</evidence>
<keyword evidence="7" id="KW-0677">Repeat</keyword>
<keyword evidence="8" id="KW-0547">Nucleotide-binding</keyword>
<evidence type="ECO:0000256" key="21">
    <source>
        <dbReference type="SAM" id="Phobius"/>
    </source>
</evidence>
<gene>
    <name evidence="24" type="ORF">RRG08_053380</name>
</gene>
<feature type="domain" description="ABC transmembrane type-1" evidence="23">
    <location>
        <begin position="782"/>
        <end position="1068"/>
    </location>
</feature>
<dbReference type="EMBL" id="JAWDGP010004010">
    <property type="protein sequence ID" value="KAK3768849.1"/>
    <property type="molecule type" value="Genomic_DNA"/>
</dbReference>
<dbReference type="GO" id="GO:0008559">
    <property type="term" value="F:ABC-type xenobiotic transporter activity"/>
    <property type="evidence" value="ECO:0007669"/>
    <property type="project" value="UniProtKB-EC"/>
</dbReference>
<evidence type="ECO:0000256" key="6">
    <source>
        <dbReference type="ARBA" id="ARBA00022692"/>
    </source>
</evidence>
<dbReference type="GO" id="GO:0005743">
    <property type="term" value="C:mitochondrial inner membrane"/>
    <property type="evidence" value="ECO:0007669"/>
    <property type="project" value="TreeGrafter"/>
</dbReference>
<dbReference type="InterPro" id="IPR003593">
    <property type="entry name" value="AAA+_ATPase"/>
</dbReference>
<evidence type="ECO:0000256" key="16">
    <source>
        <dbReference type="ARBA" id="ARBA00059665"/>
    </source>
</evidence>
<dbReference type="FunFam" id="3.40.50.300:FF:000479">
    <property type="entry name" value="Multidrug resistance protein 1A"/>
    <property type="match status" value="1"/>
</dbReference>
<sequence>MNGADAASFGSGGVEHSTEVTVHRKVGYDNEGYEEKQEESVNGGANGFSPGKDISSQSMTPAKTARITPTTVIKSLCYSFFSRDGETSQTTPEPDVKKPATFAELFSMATGLDGLLMPIGFVASLAHGSSWPLLFLVFGDMTNSFISYNATMNFTLNGTSPVDEFEDSMSDYALRYVYIGIGVYAVTYMHIAFLQLSGERQTYRLRKMFFKALLRQNIGWYDSQQSGELTTRLADDLERVKEGVGEKLGLSLQFLAQFIAGFVFGFVKGWKLTLIIMSMTPLLAFFGGVLGKIMTSYSALEQAKYAKAGAIAEEVLSCIRTVISFNGHPREISRYSVALKESQKLGIKKNVMTGLSVGTTMLIMFGAYGLAFWYGSVQVNEYNKSGGQEGLSPGGVFAVFFSVMVGSFALGSASPHITAVLTAKGAAGTVHSIIKNEPTIDSSDSGGKKPQSVTGNIQLKDVTFSYPTRKEVQVLKRFNLTINAGQTVALVGSSGCGKSTIVNLLQRFYDPDDGHITLDGEDLRDVNIHWLRNNIGVVSQEPILFGMSIKENIILGRPGVSDEEIIQAAKMANAHDFITSLPHSYDTLVGERGAQLSGGQKQRVAIARALVRDPKILLLDEATSALDSEAEGIVQAALDKAREGRTTVVVAHRLSTIQNADLIYVLENGQVAESGLHKDLMERKGAYYHLVMLQSIAEEDEDQQDLIEEKANSAPGRKHSLKNHTQRRLSTQHSKEGSPAKKPNWFRATSTPAEEEDEDKDVPRPGFIRMFRSNTPEWPYILFGCVGAIANGAVFPVFAILFSGVLKTFTKSGQELLDQGVLWSLMYVALGGLSFIANLIQSSAFGVSGERLTTRLRARTFTNILRQDVEYFDDSKHSTGALTTRLATDASMVRTATGIRLAMIVQSITAMAAGMAIAFIFGWKLALMILGMAPIMVLSGVLNMAIMKGNQQRDSKLLEAAGKTASECVENIRTVQSLAREPFFYQKYCQQLVKPHKENMKQAQVYGLCYGFSQSFIFFMYAAAFRFGAYLVVHDGMDPDLVFRVFFAIAFTGMSVGQAASFLPDYSKAQLSAGHIFTILDLVPKIDVYSTSGKAKPSKSVDVELHNIQFSYPSRPEVTVLKGIDMSIKAGQTVALVGQSGCGKSTIISLLQRYYDPNQGSIVIEGLDLKEYNVRSLRSLISVVSQEPVLFNCSIRENIAYGVETDIAMADIIAAARTANAHDFISEMPQGYDTMVGEKGTQLSGGQKQRVAIARALIRNPKILLLDEATSALDTHSEKVVQAALDKAREGRTCILIAHRLSTIQNADVIYAMEDGRVIECGTHQELLAKRGVYFTLVQGQQFNKKD</sequence>
<keyword evidence="11" id="KW-1278">Translocase</keyword>
<feature type="transmembrane region" description="Helical" evidence="21">
    <location>
        <begin position="115"/>
        <end position="138"/>
    </location>
</feature>
<evidence type="ECO:0000256" key="10">
    <source>
        <dbReference type="ARBA" id="ARBA00022840"/>
    </source>
</evidence>
<dbReference type="CDD" id="cd18578">
    <property type="entry name" value="ABC_6TM_Pgp_ABCB1_D2_like"/>
    <property type="match status" value="1"/>
</dbReference>
<feature type="domain" description="ABC transmembrane type-1" evidence="23">
    <location>
        <begin position="119"/>
        <end position="422"/>
    </location>
</feature>
<dbReference type="InterPro" id="IPR003439">
    <property type="entry name" value="ABC_transporter-like_ATP-bd"/>
</dbReference>
<feature type="transmembrane region" description="Helical" evidence="21">
    <location>
        <begin position="1041"/>
        <end position="1063"/>
    </location>
</feature>
<evidence type="ECO:0000256" key="12">
    <source>
        <dbReference type="ARBA" id="ARBA00022989"/>
    </source>
</evidence>
<evidence type="ECO:0000256" key="13">
    <source>
        <dbReference type="ARBA" id="ARBA00023136"/>
    </source>
</evidence>
<evidence type="ECO:0000256" key="4">
    <source>
        <dbReference type="ARBA" id="ARBA00022448"/>
    </source>
</evidence>
<evidence type="ECO:0000256" key="9">
    <source>
        <dbReference type="ARBA" id="ARBA00022782"/>
    </source>
</evidence>
<evidence type="ECO:0000256" key="8">
    <source>
        <dbReference type="ARBA" id="ARBA00022741"/>
    </source>
</evidence>